<gene>
    <name evidence="1" type="ORF">N825_25500</name>
</gene>
<dbReference type="Proteomes" id="UP000019486">
    <property type="component" value="Unassembled WGS sequence"/>
</dbReference>
<evidence type="ECO:0000313" key="1">
    <source>
        <dbReference type="EMBL" id="EWY36793.1"/>
    </source>
</evidence>
<dbReference type="STRING" id="1385369.N825_25500"/>
<protein>
    <submittedName>
        <fullName evidence="1">Uncharacterized protein</fullName>
    </submittedName>
</protein>
<sequence>MVFLQLIAFNRIAFIRFAFFGHAACPALPDNTRKGKLVTVEFNERESERKEDGDILV</sequence>
<evidence type="ECO:0000313" key="2">
    <source>
        <dbReference type="Proteomes" id="UP000019486"/>
    </source>
</evidence>
<accession>W9GZ83</accession>
<dbReference type="AlphaFoldDB" id="W9GZ83"/>
<comment type="caution">
    <text evidence="1">The sequence shown here is derived from an EMBL/GenBank/DDBJ whole genome shotgun (WGS) entry which is preliminary data.</text>
</comment>
<proteinExistence type="predicted"/>
<organism evidence="1 2">
    <name type="scientific">Skermanella stibiiresistens SB22</name>
    <dbReference type="NCBI Taxonomy" id="1385369"/>
    <lineage>
        <taxon>Bacteria</taxon>
        <taxon>Pseudomonadati</taxon>
        <taxon>Pseudomonadota</taxon>
        <taxon>Alphaproteobacteria</taxon>
        <taxon>Rhodospirillales</taxon>
        <taxon>Azospirillaceae</taxon>
        <taxon>Skermanella</taxon>
    </lineage>
</organism>
<dbReference type="EMBL" id="AVFL01000036">
    <property type="protein sequence ID" value="EWY36793.1"/>
    <property type="molecule type" value="Genomic_DNA"/>
</dbReference>
<keyword evidence="2" id="KW-1185">Reference proteome</keyword>
<name>W9GZ83_9PROT</name>
<reference evidence="1 2" key="1">
    <citation type="submission" date="2013-08" db="EMBL/GenBank/DDBJ databases">
        <title>The genome sequence of Skermanella stibiiresistens.</title>
        <authorList>
            <person name="Zhu W."/>
            <person name="Wang G."/>
        </authorList>
    </citation>
    <scope>NUCLEOTIDE SEQUENCE [LARGE SCALE GENOMIC DNA]</scope>
    <source>
        <strain evidence="1 2">SB22</strain>
    </source>
</reference>